<evidence type="ECO:0000313" key="8">
    <source>
        <dbReference type="EMBL" id="WFD38877.1"/>
    </source>
</evidence>
<dbReference type="RefSeq" id="XP_060121774.1">
    <property type="nucleotide sequence ID" value="XM_060265791.1"/>
</dbReference>
<evidence type="ECO:0000256" key="4">
    <source>
        <dbReference type="ARBA" id="ARBA00022927"/>
    </source>
</evidence>
<evidence type="ECO:0000256" key="2">
    <source>
        <dbReference type="ARBA" id="ARBA00006613"/>
    </source>
</evidence>
<dbReference type="InterPro" id="IPR002553">
    <property type="entry name" value="Clathrin/coatomer_adapt-like_N"/>
</dbReference>
<feature type="domain" description="Clathrin/coatomer adaptor adaptin-like N-terminal" evidence="7">
    <location>
        <begin position="51"/>
        <end position="602"/>
    </location>
</feature>
<dbReference type="InterPro" id="IPR016024">
    <property type="entry name" value="ARM-type_fold"/>
</dbReference>
<reference evidence="8" key="1">
    <citation type="submission" date="2023-03" db="EMBL/GenBank/DDBJ databases">
        <title>Mating type loci evolution in Malassezia.</title>
        <authorList>
            <person name="Coelho M.A."/>
        </authorList>
    </citation>
    <scope>NUCLEOTIDE SEQUENCE</scope>
    <source>
        <strain evidence="8">CBS 9431</strain>
    </source>
</reference>
<keyword evidence="3" id="KW-0813">Transport</keyword>
<dbReference type="GO" id="GO:0030117">
    <property type="term" value="C:membrane coat"/>
    <property type="evidence" value="ECO:0007669"/>
    <property type="project" value="InterPro"/>
</dbReference>
<evidence type="ECO:0000313" key="9">
    <source>
        <dbReference type="Proteomes" id="UP001217754"/>
    </source>
</evidence>
<organism evidence="8 9">
    <name type="scientific">Malassezia japonica</name>
    <dbReference type="NCBI Taxonomy" id="223818"/>
    <lineage>
        <taxon>Eukaryota</taxon>
        <taxon>Fungi</taxon>
        <taxon>Dikarya</taxon>
        <taxon>Basidiomycota</taxon>
        <taxon>Ustilaginomycotina</taxon>
        <taxon>Malasseziomycetes</taxon>
        <taxon>Malasseziales</taxon>
        <taxon>Malasseziaceae</taxon>
        <taxon>Malassezia</taxon>
    </lineage>
</organism>
<dbReference type="EMBL" id="CP119959">
    <property type="protein sequence ID" value="WFD38877.1"/>
    <property type="molecule type" value="Genomic_DNA"/>
</dbReference>
<feature type="compositionally biased region" description="Acidic residues" evidence="6">
    <location>
        <begin position="784"/>
        <end position="805"/>
    </location>
</feature>
<dbReference type="InterPro" id="IPR026739">
    <property type="entry name" value="AP_beta"/>
</dbReference>
<keyword evidence="9" id="KW-1185">Reference proteome</keyword>
<keyword evidence="5" id="KW-0472">Membrane</keyword>
<name>A0AAF0J9L1_9BASI</name>
<dbReference type="GO" id="GO:0006886">
    <property type="term" value="P:intracellular protein transport"/>
    <property type="evidence" value="ECO:0007669"/>
    <property type="project" value="InterPro"/>
</dbReference>
<feature type="region of interest" description="Disordered" evidence="6">
    <location>
        <begin position="710"/>
        <end position="740"/>
    </location>
</feature>
<dbReference type="SUPFAM" id="SSF48371">
    <property type="entry name" value="ARM repeat"/>
    <property type="match status" value="1"/>
</dbReference>
<protein>
    <submittedName>
        <fullName evidence="8">AP-3 complex subunit beta</fullName>
    </submittedName>
</protein>
<evidence type="ECO:0000256" key="6">
    <source>
        <dbReference type="SAM" id="MobiDB-lite"/>
    </source>
</evidence>
<dbReference type="Proteomes" id="UP001217754">
    <property type="component" value="Chromosome 2"/>
</dbReference>
<evidence type="ECO:0000256" key="1">
    <source>
        <dbReference type="ARBA" id="ARBA00004308"/>
    </source>
</evidence>
<feature type="compositionally biased region" description="Pro residues" evidence="6">
    <location>
        <begin position="728"/>
        <end position="739"/>
    </location>
</feature>
<keyword evidence="4" id="KW-0653">Protein transport</keyword>
<dbReference type="GeneID" id="85225491"/>
<dbReference type="AlphaFoldDB" id="A0AAF0J9L1"/>
<comment type="subcellular location">
    <subcellularLocation>
        <location evidence="1">Endomembrane system</location>
    </subcellularLocation>
</comment>
<evidence type="ECO:0000256" key="5">
    <source>
        <dbReference type="ARBA" id="ARBA00023136"/>
    </source>
</evidence>
<gene>
    <name evidence="8" type="primary">APL6</name>
    <name evidence="8" type="ORF">MJAP1_001842</name>
</gene>
<comment type="similarity">
    <text evidence="2">Belongs to the adaptor complexes large subunit family.</text>
</comment>
<sequence>MASEALSYVNSTRALAYLTERGEDALHAVKGALGSGSSKYLDAIDTGAVRKQLESTNDNERLEGLKHVVALISKGRDATPFLASVFKLSSSTSLEVRKLVYIVVLRYAPQHPDLALLSINSFQRDLTEPNPLIRGMALRALSGMGVKAAWSIVALAVGKAVRDTHPYVRRVAAYALMRCYQMDHSNRDVLMEHLGTLLRDRSPQVLGPAVATYLELCPEQWDLLHRHFRKLCYALADMDEWSQPMCVDLLVRYARTYLTAPEPDRAAIDSDLALLLDHCQPLLSSMNAASALAAARALLLLGPSQRHKPAIQAMVRRMRSSHDLAYVVTLRLLALCATHTPLLVPHMTVFYVRADDPEHLALAKLRVLVQLVQEGSAKAIADELVVYTQAASAVAVESITAIGQVACRYESAAGHCLKLLIGVAQDASIDTVVASRAVQVAKMLMAAIPQVTSDKVALRIVAQFALRLFVPLAQAGRRRTSPPPILVDPPSRTAALWMLGQYCDVPFVPHGSTDLAPGATLCQLIVPDVLRCLVAHWHKEHPSVQCQTLTLSAKATVVIGEQESSARVRTAVQTLHYAVLALGNQSQDADVRDRARFYAGLTRRFAEDEALPSGTDAVEDYLHLHQRLDRLRLPGVRLRRPQVKHVLFSHDANHAASMASQLTLDAPEQLALGGMATWDVHLRGWRVGQVPDWADPATLPPAIIRMPEANAARPDMSNVRSISSSGPPSSPRAPPPPPAVEKVVLQPREAQAPARPAAWNARHANLDAFFDDDESSDGASLDDPAAEDEEYEVSDSDVESDDPVA</sequence>
<accession>A0AAF0J9L1</accession>
<dbReference type="InterPro" id="IPR011989">
    <property type="entry name" value="ARM-like"/>
</dbReference>
<evidence type="ECO:0000259" key="7">
    <source>
        <dbReference type="Pfam" id="PF01602"/>
    </source>
</evidence>
<dbReference type="PANTHER" id="PTHR11134">
    <property type="entry name" value="ADAPTOR COMPLEX SUBUNIT BETA FAMILY MEMBER"/>
    <property type="match status" value="1"/>
</dbReference>
<proteinExistence type="inferred from homology"/>
<evidence type="ECO:0000256" key="3">
    <source>
        <dbReference type="ARBA" id="ARBA00022448"/>
    </source>
</evidence>
<feature type="region of interest" description="Disordered" evidence="6">
    <location>
        <begin position="765"/>
        <end position="805"/>
    </location>
</feature>
<dbReference type="Pfam" id="PF01602">
    <property type="entry name" value="Adaptin_N"/>
    <property type="match status" value="1"/>
</dbReference>
<dbReference type="GO" id="GO:0012505">
    <property type="term" value="C:endomembrane system"/>
    <property type="evidence" value="ECO:0007669"/>
    <property type="project" value="UniProtKB-SubCell"/>
</dbReference>
<dbReference type="GO" id="GO:0016192">
    <property type="term" value="P:vesicle-mediated transport"/>
    <property type="evidence" value="ECO:0007669"/>
    <property type="project" value="InterPro"/>
</dbReference>
<dbReference type="Gene3D" id="1.25.10.10">
    <property type="entry name" value="Leucine-rich Repeat Variant"/>
    <property type="match status" value="1"/>
</dbReference>